<name>A0A6S6ZPH4_9BURK</name>
<reference evidence="1 2" key="1">
    <citation type="submission" date="2020-04" db="EMBL/GenBank/DDBJ databases">
        <authorList>
            <person name="De Canck E."/>
        </authorList>
    </citation>
    <scope>NUCLEOTIDE SEQUENCE [LARGE SCALE GENOMIC DNA]</scope>
    <source>
        <strain evidence="1 2">LMG 3458</strain>
    </source>
</reference>
<protein>
    <recommendedName>
        <fullName evidence="3">Type 4b pilus protein PilO2</fullName>
    </recommendedName>
</protein>
<accession>A0A6S6ZPH4</accession>
<evidence type="ECO:0000313" key="1">
    <source>
        <dbReference type="EMBL" id="CAB3690530.1"/>
    </source>
</evidence>
<evidence type="ECO:0000313" key="2">
    <source>
        <dbReference type="Proteomes" id="UP000494111"/>
    </source>
</evidence>
<dbReference type="AlphaFoldDB" id="A0A6S6ZPH4"/>
<organism evidence="1 2">
    <name type="scientific">Achromobacter deleyi</name>
    <dbReference type="NCBI Taxonomy" id="1353891"/>
    <lineage>
        <taxon>Bacteria</taxon>
        <taxon>Pseudomonadati</taxon>
        <taxon>Pseudomonadota</taxon>
        <taxon>Betaproteobacteria</taxon>
        <taxon>Burkholderiales</taxon>
        <taxon>Alcaligenaceae</taxon>
        <taxon>Achromobacter</taxon>
    </lineage>
</organism>
<dbReference type="EMBL" id="CADIJO010000005">
    <property type="protein sequence ID" value="CAB3690530.1"/>
    <property type="molecule type" value="Genomic_DNA"/>
</dbReference>
<dbReference type="RefSeq" id="WP_246288679.1">
    <property type="nucleotide sequence ID" value="NZ_CADIJO010000005.1"/>
</dbReference>
<sequence>MTRAPQFHLVDCPGTDRALAFGLRWHALIGTDVAALARSRGRRLRATHYVVAGSPATVAGYGRGAVRRAWRWRRAGAGKPAPRWLAAAQLFALRYPDGGHSLVRLPDGQHWLVAAYAGTVLSQADRLFGSHDEALREHARLLLARPELPGRDGGDVYAALLPMGDAAAQLAALPSRWNTLPRALRLFLACLALSVVAPALWRQFLAPPPRTTAPPVAPLEAAEVAARARLALLNAIPVHGPNEIARVLVGLVKVPIEVQGWALRRAQCDAQARHWTCRADYARAHPQATNQGLFARLPRGWRVSFNPLEDATLSWQVASDARTLADLPLPTPLQVDTGVAVTLQQLRPAFSSIVMAPAVLALPAAAGMAAASAAAAAPMPAIRSRAITLAGPLRSFALLPGRLGVARWSRLALNIQPQLRSSLAASTLVAELQGVLYEQE</sequence>
<gene>
    <name evidence="1" type="ORF">LMG3458_02107</name>
</gene>
<dbReference type="Proteomes" id="UP000494111">
    <property type="component" value="Unassembled WGS sequence"/>
</dbReference>
<evidence type="ECO:0008006" key="3">
    <source>
        <dbReference type="Google" id="ProtNLM"/>
    </source>
</evidence>
<proteinExistence type="predicted"/>